<evidence type="ECO:0000313" key="1">
    <source>
        <dbReference type="EMBL" id="KKN49033.1"/>
    </source>
</evidence>
<gene>
    <name evidence="1" type="ORF">LCGC14_0646740</name>
</gene>
<organism evidence="1">
    <name type="scientific">marine sediment metagenome</name>
    <dbReference type="NCBI Taxonomy" id="412755"/>
    <lineage>
        <taxon>unclassified sequences</taxon>
        <taxon>metagenomes</taxon>
        <taxon>ecological metagenomes</taxon>
    </lineage>
</organism>
<proteinExistence type="predicted"/>
<comment type="caution">
    <text evidence="1">The sequence shown here is derived from an EMBL/GenBank/DDBJ whole genome shotgun (WGS) entry which is preliminary data.</text>
</comment>
<dbReference type="EMBL" id="LAZR01001188">
    <property type="protein sequence ID" value="KKN49033.1"/>
    <property type="molecule type" value="Genomic_DNA"/>
</dbReference>
<name>A0A0F9U5U8_9ZZZZ</name>
<reference evidence="1" key="1">
    <citation type="journal article" date="2015" name="Nature">
        <title>Complex archaea that bridge the gap between prokaryotes and eukaryotes.</title>
        <authorList>
            <person name="Spang A."/>
            <person name="Saw J.H."/>
            <person name="Jorgensen S.L."/>
            <person name="Zaremba-Niedzwiedzka K."/>
            <person name="Martijn J."/>
            <person name="Lind A.E."/>
            <person name="van Eijk R."/>
            <person name="Schleper C."/>
            <person name="Guy L."/>
            <person name="Ettema T.J."/>
        </authorList>
    </citation>
    <scope>NUCLEOTIDE SEQUENCE</scope>
</reference>
<sequence>MKLLPIECCDECYDFKGGYLQETGGICRSEKVDRQEEGRIINEDTDIPKWCPLQEFKP</sequence>
<accession>A0A0F9U5U8</accession>
<dbReference type="AlphaFoldDB" id="A0A0F9U5U8"/>
<protein>
    <submittedName>
        <fullName evidence="1">Uncharacterized protein</fullName>
    </submittedName>
</protein>